<dbReference type="EMBL" id="QZWG01000007">
    <property type="protein sequence ID" value="RZC04247.1"/>
    <property type="molecule type" value="Genomic_DNA"/>
</dbReference>
<dbReference type="AlphaFoldDB" id="A0A445K0F7"/>
<accession>A0A445K0F7</accession>
<evidence type="ECO:0000313" key="1">
    <source>
        <dbReference type="EMBL" id="RZC04247.1"/>
    </source>
</evidence>
<gene>
    <name evidence="1" type="ORF">D0Y65_018725</name>
</gene>
<keyword evidence="2" id="KW-1185">Reference proteome</keyword>
<reference evidence="1 2" key="1">
    <citation type="submission" date="2018-09" db="EMBL/GenBank/DDBJ databases">
        <title>A high-quality reference genome of wild soybean provides a powerful tool to mine soybean genomes.</title>
        <authorList>
            <person name="Xie M."/>
            <person name="Chung C.Y.L."/>
            <person name="Li M.-W."/>
            <person name="Wong F.-L."/>
            <person name="Chan T.-F."/>
            <person name="Lam H.-M."/>
        </authorList>
    </citation>
    <scope>NUCLEOTIDE SEQUENCE [LARGE SCALE GENOMIC DNA]</scope>
    <source>
        <strain evidence="2">cv. W05</strain>
        <tissue evidence="1">Hypocotyl of etiolated seedlings</tissue>
    </source>
</reference>
<comment type="caution">
    <text evidence="1">The sequence shown here is derived from an EMBL/GenBank/DDBJ whole genome shotgun (WGS) entry which is preliminary data.</text>
</comment>
<evidence type="ECO:0000313" key="2">
    <source>
        <dbReference type="Proteomes" id="UP000289340"/>
    </source>
</evidence>
<dbReference type="Proteomes" id="UP000289340">
    <property type="component" value="Chromosome 7"/>
</dbReference>
<name>A0A445K0F7_GLYSO</name>
<organism evidence="1 2">
    <name type="scientific">Glycine soja</name>
    <name type="common">Wild soybean</name>
    <dbReference type="NCBI Taxonomy" id="3848"/>
    <lineage>
        <taxon>Eukaryota</taxon>
        <taxon>Viridiplantae</taxon>
        <taxon>Streptophyta</taxon>
        <taxon>Embryophyta</taxon>
        <taxon>Tracheophyta</taxon>
        <taxon>Spermatophyta</taxon>
        <taxon>Magnoliopsida</taxon>
        <taxon>eudicotyledons</taxon>
        <taxon>Gunneridae</taxon>
        <taxon>Pentapetalae</taxon>
        <taxon>rosids</taxon>
        <taxon>fabids</taxon>
        <taxon>Fabales</taxon>
        <taxon>Fabaceae</taxon>
        <taxon>Papilionoideae</taxon>
        <taxon>50 kb inversion clade</taxon>
        <taxon>NPAAA clade</taxon>
        <taxon>indigoferoid/millettioid clade</taxon>
        <taxon>Phaseoleae</taxon>
        <taxon>Glycine</taxon>
        <taxon>Glycine subgen. Soja</taxon>
    </lineage>
</organism>
<sequence length="75" mass="8347">MGHRKLQRIAGKNLQLKGPISRVVGRTRDLVQTLLLRTGVNQVLQTRVKHLVGKKQQMVVTLLCVSCLLSDDCPS</sequence>
<protein>
    <submittedName>
        <fullName evidence="1">Uncharacterized protein</fullName>
    </submittedName>
</protein>
<proteinExistence type="predicted"/>